<gene>
    <name evidence="2" type="ORF">RM423_14350</name>
</gene>
<feature type="region of interest" description="Disordered" evidence="1">
    <location>
        <begin position="71"/>
        <end position="101"/>
    </location>
</feature>
<dbReference type="EMBL" id="JAVREH010000019">
    <property type="protein sequence ID" value="MDT0262574.1"/>
    <property type="molecule type" value="Genomic_DNA"/>
</dbReference>
<organism evidence="2 3">
    <name type="scientific">Jatrophihabitans lederbergiae</name>
    <dbReference type="NCBI Taxonomy" id="3075547"/>
    <lineage>
        <taxon>Bacteria</taxon>
        <taxon>Bacillati</taxon>
        <taxon>Actinomycetota</taxon>
        <taxon>Actinomycetes</taxon>
        <taxon>Jatrophihabitantales</taxon>
        <taxon>Jatrophihabitantaceae</taxon>
        <taxon>Jatrophihabitans</taxon>
    </lineage>
</organism>
<proteinExistence type="predicted"/>
<protein>
    <submittedName>
        <fullName evidence="2">Uncharacterized protein</fullName>
    </submittedName>
</protein>
<feature type="compositionally biased region" description="Low complexity" evidence="1">
    <location>
        <begin position="76"/>
        <end position="97"/>
    </location>
</feature>
<name>A0ABU2JC63_9ACTN</name>
<sequence length="208" mass="22400">MMRHPHTHEGSRRGGPGRTGGWQQANLPDASDAAQWLAGRLPDSWFVGSPTVTVDREEIVVLGELPPVSADTAEQSAAAPRSSEPSPAEAGSAAAEGRISRFRESTRAERMAIATEAQARYGRTLSWGASLGQQQTLFTHLSTPVMTRLRQPERQVLDTLVDAGVARSRSDALAWAVKLVGEHSDEWLTSLRAAMAEVEKLRGQGPAL</sequence>
<evidence type="ECO:0000313" key="2">
    <source>
        <dbReference type="EMBL" id="MDT0262574.1"/>
    </source>
</evidence>
<evidence type="ECO:0000256" key="1">
    <source>
        <dbReference type="SAM" id="MobiDB-lite"/>
    </source>
</evidence>
<dbReference type="Proteomes" id="UP001183176">
    <property type="component" value="Unassembled WGS sequence"/>
</dbReference>
<keyword evidence="3" id="KW-1185">Reference proteome</keyword>
<reference evidence="3" key="1">
    <citation type="submission" date="2023-07" db="EMBL/GenBank/DDBJ databases">
        <title>30 novel species of actinomycetes from the DSMZ collection.</title>
        <authorList>
            <person name="Nouioui I."/>
        </authorList>
    </citation>
    <scope>NUCLEOTIDE SEQUENCE [LARGE SCALE GENOMIC DNA]</scope>
    <source>
        <strain evidence="3">DSM 44399</strain>
    </source>
</reference>
<evidence type="ECO:0000313" key="3">
    <source>
        <dbReference type="Proteomes" id="UP001183176"/>
    </source>
</evidence>
<comment type="caution">
    <text evidence="2">The sequence shown here is derived from an EMBL/GenBank/DDBJ whole genome shotgun (WGS) entry which is preliminary data.</text>
</comment>
<accession>A0ABU2JC63</accession>
<feature type="region of interest" description="Disordered" evidence="1">
    <location>
        <begin position="1"/>
        <end position="30"/>
    </location>
</feature>